<sequence>MAETPVPHTPSVEDILTVKQILATKGKLPLELIDTIIDFAEYWIKTTTCRTDGEVRVLAGREGENKLLLRSYPIGYVPTKDNPTTINMRRKDEWISRPSKPWIEPDDFPNNVTQEVIDHWSRNISPRGEFICRKIVFSIKSHDQGWGGPHGCRGTYKGSSTWFDVGLETVSAIRERATFEASGNNPMPHFSIPDPQSPDADSNSIICTTRTILPITKRRVTAHEPPQTEAEFHFDLDPGLDCLQRNKTATKDTTDHVITWSCTDDIMDPDSMDAMKLDNVGRGRASGNGEFVRNLKVGDVVTIWGKTRYGNWVNNVEEVKIEVYWAV</sequence>
<gene>
    <name evidence="2" type="ORF">L207DRAFT_520003</name>
</gene>
<evidence type="ECO:0000313" key="2">
    <source>
        <dbReference type="EMBL" id="PMD30891.1"/>
    </source>
</evidence>
<evidence type="ECO:0000313" key="3">
    <source>
        <dbReference type="Proteomes" id="UP000235786"/>
    </source>
</evidence>
<organism evidence="2 3">
    <name type="scientific">Hyaloscypha variabilis (strain UAMH 11265 / GT02V1 / F)</name>
    <name type="common">Meliniomyces variabilis</name>
    <dbReference type="NCBI Taxonomy" id="1149755"/>
    <lineage>
        <taxon>Eukaryota</taxon>
        <taxon>Fungi</taxon>
        <taxon>Dikarya</taxon>
        <taxon>Ascomycota</taxon>
        <taxon>Pezizomycotina</taxon>
        <taxon>Leotiomycetes</taxon>
        <taxon>Helotiales</taxon>
        <taxon>Hyaloscyphaceae</taxon>
        <taxon>Hyaloscypha</taxon>
        <taxon>Hyaloscypha variabilis</taxon>
    </lineage>
</organism>
<dbReference type="OrthoDB" id="66095at2759"/>
<proteinExistence type="predicted"/>
<dbReference type="AlphaFoldDB" id="A0A2J6QXB4"/>
<reference evidence="2 3" key="1">
    <citation type="submission" date="2016-04" db="EMBL/GenBank/DDBJ databases">
        <title>A degradative enzymes factory behind the ericoid mycorrhizal symbiosis.</title>
        <authorList>
            <consortium name="DOE Joint Genome Institute"/>
            <person name="Martino E."/>
            <person name="Morin E."/>
            <person name="Grelet G."/>
            <person name="Kuo A."/>
            <person name="Kohler A."/>
            <person name="Daghino S."/>
            <person name="Barry K."/>
            <person name="Choi C."/>
            <person name="Cichocki N."/>
            <person name="Clum A."/>
            <person name="Copeland A."/>
            <person name="Hainaut M."/>
            <person name="Haridas S."/>
            <person name="Labutti K."/>
            <person name="Lindquist E."/>
            <person name="Lipzen A."/>
            <person name="Khouja H.-R."/>
            <person name="Murat C."/>
            <person name="Ohm R."/>
            <person name="Olson A."/>
            <person name="Spatafora J."/>
            <person name="Veneault-Fourrey C."/>
            <person name="Henrissat B."/>
            <person name="Grigoriev I."/>
            <person name="Martin F."/>
            <person name="Perotto S."/>
        </authorList>
    </citation>
    <scope>NUCLEOTIDE SEQUENCE [LARGE SCALE GENOMIC DNA]</scope>
    <source>
        <strain evidence="2 3">F</strain>
    </source>
</reference>
<protein>
    <submittedName>
        <fullName evidence="2">Uncharacterized protein</fullName>
    </submittedName>
</protein>
<dbReference type="EMBL" id="KZ613965">
    <property type="protein sequence ID" value="PMD30891.1"/>
    <property type="molecule type" value="Genomic_DNA"/>
</dbReference>
<keyword evidence="3" id="KW-1185">Reference proteome</keyword>
<feature type="region of interest" description="Disordered" evidence="1">
    <location>
        <begin position="181"/>
        <end position="203"/>
    </location>
</feature>
<dbReference type="Proteomes" id="UP000235786">
    <property type="component" value="Unassembled WGS sequence"/>
</dbReference>
<name>A0A2J6QXB4_HYAVF</name>
<accession>A0A2J6QXB4</accession>
<evidence type="ECO:0000256" key="1">
    <source>
        <dbReference type="SAM" id="MobiDB-lite"/>
    </source>
</evidence>
<dbReference type="STRING" id="1149755.A0A2J6QXB4"/>